<sequence length="180" mass="20007">MGVKVGIVIYSILQFIAFLLILVGTPIDMFRAKNEDTIGNKPCVTMWGIKEKCYSTKYDIRPKDLFALCKGRLDRFRAAEAFAIINIAIYLVACILGFVQLCCCHCLRWVCLLLNILGISAVVTWAIMADAFGSKSGADRFNIGYCGKLKDFSKYGAGFGLFVTAWCLDIVNIVFLMLPC</sequence>
<protein>
    <submittedName>
        <fullName evidence="2">Amastin-like protein</fullName>
    </submittedName>
</protein>
<dbReference type="GeneID" id="26903568"/>
<evidence type="ECO:0000313" key="2">
    <source>
        <dbReference type="EMBL" id="KPA82140.1"/>
    </source>
</evidence>
<comment type="caution">
    <text evidence="2">The sequence shown here is derived from an EMBL/GenBank/DDBJ whole genome shotgun (WGS) entry which is preliminary data.</text>
</comment>
<evidence type="ECO:0000313" key="3">
    <source>
        <dbReference type="Proteomes" id="UP000037923"/>
    </source>
</evidence>
<accession>A0A0M9G4A5</accession>
<dbReference type="OMA" id="RCHNRRN"/>
<dbReference type="RefSeq" id="XP_015660580.1">
    <property type="nucleotide sequence ID" value="XM_015800573.1"/>
</dbReference>
<keyword evidence="1" id="KW-0472">Membrane</keyword>
<name>A0A0M9G4A5_LEPPY</name>
<dbReference type="EMBL" id="LGTL01000005">
    <property type="protein sequence ID" value="KPA82140.1"/>
    <property type="molecule type" value="Genomic_DNA"/>
</dbReference>
<feature type="transmembrane region" description="Helical" evidence="1">
    <location>
        <begin position="7"/>
        <end position="27"/>
    </location>
</feature>
<feature type="transmembrane region" description="Helical" evidence="1">
    <location>
        <begin position="157"/>
        <end position="178"/>
    </location>
</feature>
<dbReference type="Proteomes" id="UP000037923">
    <property type="component" value="Unassembled WGS sequence"/>
</dbReference>
<dbReference type="RefSeq" id="XP_015660579.1">
    <property type="nucleotide sequence ID" value="XM_015800572.1"/>
</dbReference>
<dbReference type="PANTHER" id="PTHR33297:SF4">
    <property type="entry name" value="AMASTIN"/>
    <property type="match status" value="1"/>
</dbReference>
<dbReference type="EMBL" id="LGTL01000005">
    <property type="protein sequence ID" value="KPA82139.1"/>
    <property type="molecule type" value="Genomic_DNA"/>
</dbReference>
<reference evidence="2 3" key="1">
    <citation type="submission" date="2015-07" db="EMBL/GenBank/DDBJ databases">
        <title>High-quality genome of monoxenous trypanosomatid Leptomonas pyrrhocoris.</title>
        <authorList>
            <person name="Flegontov P."/>
            <person name="Butenko A."/>
            <person name="Firsov S."/>
            <person name="Vlcek C."/>
            <person name="Logacheva M.D."/>
            <person name="Field M."/>
            <person name="Filatov D."/>
            <person name="Flegontova O."/>
            <person name="Gerasimov E."/>
            <person name="Jackson A.P."/>
            <person name="Kelly S."/>
            <person name="Opperdoes F."/>
            <person name="O'Reilly A."/>
            <person name="Votypka J."/>
            <person name="Yurchenko V."/>
            <person name="Lukes J."/>
        </authorList>
    </citation>
    <scope>NUCLEOTIDE SEQUENCE [LARGE SCALE GENOMIC DNA]</scope>
    <source>
        <strain evidence="2">H10</strain>
    </source>
</reference>
<feature type="transmembrane region" description="Helical" evidence="1">
    <location>
        <begin position="106"/>
        <end position="128"/>
    </location>
</feature>
<dbReference type="OrthoDB" id="264682at2759"/>
<feature type="transmembrane region" description="Helical" evidence="1">
    <location>
        <begin position="81"/>
        <end position="99"/>
    </location>
</feature>
<keyword evidence="3" id="KW-1185">Reference proteome</keyword>
<dbReference type="Pfam" id="PF07344">
    <property type="entry name" value="Amastin"/>
    <property type="match status" value="1"/>
</dbReference>
<proteinExistence type="predicted"/>
<dbReference type="AlphaFoldDB" id="A0A0M9G4A5"/>
<evidence type="ECO:0000256" key="1">
    <source>
        <dbReference type="SAM" id="Phobius"/>
    </source>
</evidence>
<dbReference type="RefSeq" id="XP_015660578.1">
    <property type="nucleotide sequence ID" value="XM_015800571.1"/>
</dbReference>
<keyword evidence="1" id="KW-1133">Transmembrane helix</keyword>
<dbReference type="PANTHER" id="PTHR33297">
    <property type="entry name" value="AMASTIN-LIKE SURFACE PROTEIN-LIKE PROTEIN-RELATED"/>
    <property type="match status" value="1"/>
</dbReference>
<dbReference type="VEuPathDB" id="TriTrypDB:LpyrH10_05_1370"/>
<gene>
    <name evidence="2" type="ORF">ABB37_03277</name>
</gene>
<keyword evidence="1" id="KW-0812">Transmembrane</keyword>
<organism evidence="2 3">
    <name type="scientific">Leptomonas pyrrhocoris</name>
    <name type="common">Firebug parasite</name>
    <dbReference type="NCBI Taxonomy" id="157538"/>
    <lineage>
        <taxon>Eukaryota</taxon>
        <taxon>Discoba</taxon>
        <taxon>Euglenozoa</taxon>
        <taxon>Kinetoplastea</taxon>
        <taxon>Metakinetoplastina</taxon>
        <taxon>Trypanosomatida</taxon>
        <taxon>Trypanosomatidae</taxon>
        <taxon>Leishmaniinae</taxon>
        <taxon>Leptomonas</taxon>
    </lineage>
</organism>
<dbReference type="InterPro" id="IPR009944">
    <property type="entry name" value="Amastin"/>
</dbReference>
<dbReference type="EMBL" id="LGTL01000005">
    <property type="protein sequence ID" value="KPA82141.1"/>
    <property type="molecule type" value="Genomic_DNA"/>
</dbReference>